<evidence type="ECO:0000313" key="7">
    <source>
        <dbReference type="Proteomes" id="UP001175227"/>
    </source>
</evidence>
<feature type="region of interest" description="Disordered" evidence="4">
    <location>
        <begin position="566"/>
        <end position="585"/>
    </location>
</feature>
<feature type="region of interest" description="Disordered" evidence="4">
    <location>
        <begin position="458"/>
        <end position="514"/>
    </location>
</feature>
<dbReference type="GO" id="GO:0006338">
    <property type="term" value="P:chromatin remodeling"/>
    <property type="evidence" value="ECO:0007669"/>
    <property type="project" value="UniProtKB-ARBA"/>
</dbReference>
<dbReference type="PROSITE" id="PS50013">
    <property type="entry name" value="CHROMO_2"/>
    <property type="match status" value="1"/>
</dbReference>
<keyword evidence="3" id="KW-0862">Zinc</keyword>
<reference evidence="6" key="1">
    <citation type="submission" date="2023-06" db="EMBL/GenBank/DDBJ databases">
        <authorList>
            <consortium name="Lawrence Berkeley National Laboratory"/>
            <person name="Ahrendt S."/>
            <person name="Sahu N."/>
            <person name="Indic B."/>
            <person name="Wong-Bajracharya J."/>
            <person name="Merenyi Z."/>
            <person name="Ke H.-M."/>
            <person name="Monk M."/>
            <person name="Kocsube S."/>
            <person name="Drula E."/>
            <person name="Lipzen A."/>
            <person name="Balint B."/>
            <person name="Henrissat B."/>
            <person name="Andreopoulos B."/>
            <person name="Martin F.M."/>
            <person name="Harder C.B."/>
            <person name="Rigling D."/>
            <person name="Ford K.L."/>
            <person name="Foster G.D."/>
            <person name="Pangilinan J."/>
            <person name="Papanicolaou A."/>
            <person name="Barry K."/>
            <person name="LaButti K."/>
            <person name="Viragh M."/>
            <person name="Koriabine M."/>
            <person name="Yan M."/>
            <person name="Riley R."/>
            <person name="Champramary S."/>
            <person name="Plett K.L."/>
            <person name="Tsai I.J."/>
            <person name="Slot J."/>
            <person name="Sipos G."/>
            <person name="Plett J."/>
            <person name="Nagy L.G."/>
            <person name="Grigoriev I.V."/>
        </authorList>
    </citation>
    <scope>NUCLEOTIDE SEQUENCE</scope>
    <source>
        <strain evidence="6">ICMP 16352</strain>
    </source>
</reference>
<keyword evidence="2" id="KW-0863">Zinc-finger</keyword>
<dbReference type="AlphaFoldDB" id="A0AA39NRG4"/>
<dbReference type="Pfam" id="PF00628">
    <property type="entry name" value="PHD"/>
    <property type="match status" value="1"/>
</dbReference>
<feature type="compositionally biased region" description="Basic residues" evidence="4">
    <location>
        <begin position="462"/>
        <end position="477"/>
    </location>
</feature>
<feature type="domain" description="Chromo" evidence="5">
    <location>
        <begin position="595"/>
        <end position="649"/>
    </location>
</feature>
<sequence>MFVFVADASRRVSIDPSRTQTTTMAYRHPGPGNPPHQFFQYTNIPTQFQQQRSGQRTTTTQPQVFTAAPVARMPHPQQAPQQQRQIQTTSGTHFQPPPQAVQPYDQFTHNVATRVMGAIVPLLEEHHRLVVGRVDKLESSVRNTAANIEKQFEVANLNIAKALQAAHNQQRTTTTNILSQVKQLNDTVGMLQPLVNQVDMTVTELYERVNDREAEVSDMAKTIAVELGIDPSKTHFQDQKESVSNELGHETLCSTPLNVHATMQQRQSQPSSIRVPSVGLSPARWPSEVPSPDTNKAVFRANLSPEGRRPYSVVPETPPDGTISSLRRVSLGGDPFLDSDIHVLHDLPMTPPPSSSAEVDVEVVAIPESYPESPDWGNNAGEEGAAEATTDLSTEEADAKSPSISVRDELQVLQMIDIPTRTFTADLTPSPLTPLNSPSPIASPAHVRTFLDVKVKEEALKKTKSTPKSPRKSRKRRLQTENPSVSVSSAGAPPAKRAKKKPTSVPKKTKLRQWPEQIVPETDFVQCDECRSWYHIGCLGMTSNDPRLEDGVRYICLPCAAPAKHPRAGDVATTNPDNEPQRCGRPDCHQSDEVFIVERIIGKQTLTGGEGRKNMWLTKWFSYPAAQATWEDVEQTVTNASRFIDEFIEAAAKEGRDVDDNFYGVVLLQEAVDAGWRDE</sequence>
<dbReference type="InterPro" id="IPR019787">
    <property type="entry name" value="Znf_PHD-finger"/>
</dbReference>
<dbReference type="SMART" id="SM00298">
    <property type="entry name" value="CHROMO"/>
    <property type="match status" value="1"/>
</dbReference>
<feature type="compositionally biased region" description="Basic residues" evidence="4">
    <location>
        <begin position="496"/>
        <end position="511"/>
    </location>
</feature>
<evidence type="ECO:0000256" key="4">
    <source>
        <dbReference type="SAM" id="MobiDB-lite"/>
    </source>
</evidence>
<protein>
    <recommendedName>
        <fullName evidence="5">Chromo domain-containing protein</fullName>
    </recommendedName>
</protein>
<dbReference type="InterPro" id="IPR016197">
    <property type="entry name" value="Chromo-like_dom_sf"/>
</dbReference>
<evidence type="ECO:0000256" key="3">
    <source>
        <dbReference type="ARBA" id="ARBA00022833"/>
    </source>
</evidence>
<accession>A0AA39NRG4</accession>
<dbReference type="GO" id="GO:0008270">
    <property type="term" value="F:zinc ion binding"/>
    <property type="evidence" value="ECO:0007669"/>
    <property type="project" value="UniProtKB-KW"/>
</dbReference>
<dbReference type="SUPFAM" id="SSF54160">
    <property type="entry name" value="Chromo domain-like"/>
    <property type="match status" value="1"/>
</dbReference>
<feature type="region of interest" description="Disordered" evidence="4">
    <location>
        <begin position="369"/>
        <end position="404"/>
    </location>
</feature>
<feature type="compositionally biased region" description="Low complexity" evidence="4">
    <location>
        <begin position="377"/>
        <end position="388"/>
    </location>
</feature>
<name>A0AA39NRG4_9AGAR</name>
<gene>
    <name evidence="6" type="ORF">IW261DRAFT_1004030</name>
</gene>
<evidence type="ECO:0000259" key="5">
    <source>
        <dbReference type="PROSITE" id="PS50013"/>
    </source>
</evidence>
<evidence type="ECO:0000256" key="1">
    <source>
        <dbReference type="ARBA" id="ARBA00022723"/>
    </source>
</evidence>
<dbReference type="InterPro" id="IPR011011">
    <property type="entry name" value="Znf_FYVE_PHD"/>
</dbReference>
<feature type="compositionally biased region" description="Low complexity" evidence="4">
    <location>
        <begin position="483"/>
        <end position="495"/>
    </location>
</feature>
<dbReference type="InterPro" id="IPR023780">
    <property type="entry name" value="Chromo_domain"/>
</dbReference>
<organism evidence="6 7">
    <name type="scientific">Armillaria novae-zelandiae</name>
    <dbReference type="NCBI Taxonomy" id="153914"/>
    <lineage>
        <taxon>Eukaryota</taxon>
        <taxon>Fungi</taxon>
        <taxon>Dikarya</taxon>
        <taxon>Basidiomycota</taxon>
        <taxon>Agaricomycotina</taxon>
        <taxon>Agaricomycetes</taxon>
        <taxon>Agaricomycetidae</taxon>
        <taxon>Agaricales</taxon>
        <taxon>Marasmiineae</taxon>
        <taxon>Physalacriaceae</taxon>
        <taxon>Armillaria</taxon>
    </lineage>
</organism>
<keyword evidence="7" id="KW-1185">Reference proteome</keyword>
<comment type="caution">
    <text evidence="6">The sequence shown here is derived from an EMBL/GenBank/DDBJ whole genome shotgun (WGS) entry which is preliminary data.</text>
</comment>
<dbReference type="InterPro" id="IPR013083">
    <property type="entry name" value="Znf_RING/FYVE/PHD"/>
</dbReference>
<evidence type="ECO:0000313" key="6">
    <source>
        <dbReference type="EMBL" id="KAK0470499.1"/>
    </source>
</evidence>
<dbReference type="Pfam" id="PF00385">
    <property type="entry name" value="Chromo"/>
    <property type="match status" value="1"/>
</dbReference>
<keyword evidence="1" id="KW-0479">Metal-binding</keyword>
<dbReference type="Gene3D" id="3.30.40.10">
    <property type="entry name" value="Zinc/RING finger domain, C3HC4 (zinc finger)"/>
    <property type="match status" value="1"/>
</dbReference>
<dbReference type="EMBL" id="JAUEPR010000063">
    <property type="protein sequence ID" value="KAK0470499.1"/>
    <property type="molecule type" value="Genomic_DNA"/>
</dbReference>
<dbReference type="SUPFAM" id="SSF57903">
    <property type="entry name" value="FYVE/PHD zinc finger"/>
    <property type="match status" value="1"/>
</dbReference>
<dbReference type="Gene3D" id="2.40.50.40">
    <property type="match status" value="1"/>
</dbReference>
<feature type="compositionally biased region" description="Low complexity" evidence="4">
    <location>
        <begin position="427"/>
        <end position="440"/>
    </location>
</feature>
<proteinExistence type="predicted"/>
<evidence type="ECO:0000256" key="2">
    <source>
        <dbReference type="ARBA" id="ARBA00022771"/>
    </source>
</evidence>
<feature type="region of interest" description="Disordered" evidence="4">
    <location>
        <begin position="424"/>
        <end position="443"/>
    </location>
</feature>
<dbReference type="InterPro" id="IPR000953">
    <property type="entry name" value="Chromo/chromo_shadow_dom"/>
</dbReference>
<dbReference type="Proteomes" id="UP001175227">
    <property type="component" value="Unassembled WGS sequence"/>
</dbReference>